<dbReference type="InterPro" id="IPR001763">
    <property type="entry name" value="Rhodanese-like_dom"/>
</dbReference>
<dbReference type="Proteomes" id="UP001597120">
    <property type="component" value="Unassembled WGS sequence"/>
</dbReference>
<dbReference type="SUPFAM" id="SSF52821">
    <property type="entry name" value="Rhodanese/Cell cycle control phosphatase"/>
    <property type="match status" value="1"/>
</dbReference>
<dbReference type="PANTHER" id="PTHR43031">
    <property type="entry name" value="FAD-DEPENDENT OXIDOREDUCTASE"/>
    <property type="match status" value="1"/>
</dbReference>
<keyword evidence="3" id="KW-1185">Reference proteome</keyword>
<dbReference type="CDD" id="cd00158">
    <property type="entry name" value="RHOD"/>
    <property type="match status" value="1"/>
</dbReference>
<dbReference type="PANTHER" id="PTHR43031:SF17">
    <property type="entry name" value="SULFURTRANSFERASE YTWF-RELATED"/>
    <property type="match status" value="1"/>
</dbReference>
<dbReference type="EMBL" id="JBHTIU010000003">
    <property type="protein sequence ID" value="MFD0867748.1"/>
    <property type="molecule type" value="Genomic_DNA"/>
</dbReference>
<comment type="caution">
    <text evidence="2">The sequence shown here is derived from an EMBL/GenBank/DDBJ whole genome shotgun (WGS) entry which is preliminary data.</text>
</comment>
<evidence type="ECO:0000313" key="2">
    <source>
        <dbReference type="EMBL" id="MFD0867748.1"/>
    </source>
</evidence>
<dbReference type="PROSITE" id="PS50206">
    <property type="entry name" value="RHODANESE_3"/>
    <property type="match status" value="1"/>
</dbReference>
<accession>A0ABW3D3H8</accession>
<gene>
    <name evidence="2" type="ORF">ACFQ03_01120</name>
</gene>
<organism evidence="2 3">
    <name type="scientific">Paenibacillus residui</name>
    <dbReference type="NCBI Taxonomy" id="629724"/>
    <lineage>
        <taxon>Bacteria</taxon>
        <taxon>Bacillati</taxon>
        <taxon>Bacillota</taxon>
        <taxon>Bacilli</taxon>
        <taxon>Bacillales</taxon>
        <taxon>Paenibacillaceae</taxon>
        <taxon>Paenibacillus</taxon>
    </lineage>
</organism>
<proteinExistence type="predicted"/>
<dbReference type="RefSeq" id="WP_144933346.1">
    <property type="nucleotide sequence ID" value="NZ_JBHTIU010000003.1"/>
</dbReference>
<dbReference type="Gene3D" id="3.40.250.10">
    <property type="entry name" value="Rhodanese-like domain"/>
    <property type="match status" value="1"/>
</dbReference>
<protein>
    <submittedName>
        <fullName evidence="2">Rhodanese-like domain-containing protein</fullName>
    </submittedName>
</protein>
<name>A0ABW3D3H8_9BACL</name>
<evidence type="ECO:0000259" key="1">
    <source>
        <dbReference type="PROSITE" id="PS50206"/>
    </source>
</evidence>
<evidence type="ECO:0000313" key="3">
    <source>
        <dbReference type="Proteomes" id="UP001597120"/>
    </source>
</evidence>
<dbReference type="InterPro" id="IPR050229">
    <property type="entry name" value="GlpE_sulfurtransferase"/>
</dbReference>
<dbReference type="SMART" id="SM00450">
    <property type="entry name" value="RHOD"/>
    <property type="match status" value="1"/>
</dbReference>
<dbReference type="Pfam" id="PF00581">
    <property type="entry name" value="Rhodanese"/>
    <property type="match status" value="1"/>
</dbReference>
<reference evidence="3" key="1">
    <citation type="journal article" date="2019" name="Int. J. Syst. Evol. Microbiol.">
        <title>The Global Catalogue of Microorganisms (GCM) 10K type strain sequencing project: providing services to taxonomists for standard genome sequencing and annotation.</title>
        <authorList>
            <consortium name="The Broad Institute Genomics Platform"/>
            <consortium name="The Broad Institute Genome Sequencing Center for Infectious Disease"/>
            <person name="Wu L."/>
            <person name="Ma J."/>
        </authorList>
    </citation>
    <scope>NUCLEOTIDE SEQUENCE [LARGE SCALE GENOMIC DNA]</scope>
    <source>
        <strain evidence="3">CCUG 57263</strain>
    </source>
</reference>
<feature type="domain" description="Rhodanese" evidence="1">
    <location>
        <begin position="19"/>
        <end position="102"/>
    </location>
</feature>
<dbReference type="InterPro" id="IPR036873">
    <property type="entry name" value="Rhodanese-like_dom_sf"/>
</dbReference>
<sequence>MIHHNITPEDFDRKLKAGELAADLIVDVREQEEWDYYHLEEAVHIPMNSIPERMKELPSDNLIYIVCAHGVRSEMVVRYLLQNGLENVVNVIGGMAAVSGLRGFIYD</sequence>